<dbReference type="SUPFAM" id="SSF53807">
    <property type="entry name" value="Helical backbone' metal receptor"/>
    <property type="match status" value="1"/>
</dbReference>
<evidence type="ECO:0000256" key="5">
    <source>
        <dbReference type="SAM" id="SignalP"/>
    </source>
</evidence>
<dbReference type="RefSeq" id="WP_091276879.1">
    <property type="nucleotide sequence ID" value="NZ_FNDK01000042.1"/>
</dbReference>
<dbReference type="InterPro" id="IPR006128">
    <property type="entry name" value="Lipoprotein_PsaA-like"/>
</dbReference>
<dbReference type="GO" id="GO:0046872">
    <property type="term" value="F:metal ion binding"/>
    <property type="evidence" value="ECO:0007669"/>
    <property type="project" value="InterPro"/>
</dbReference>
<dbReference type="AlphaFoldDB" id="A0A1G8K725"/>
<evidence type="ECO:0000256" key="4">
    <source>
        <dbReference type="SAM" id="MobiDB-lite"/>
    </source>
</evidence>
<gene>
    <name evidence="6" type="ORF">SAMN05192534_14217</name>
</gene>
<comment type="similarity">
    <text evidence="3">Belongs to the bacterial solute-binding protein 9 family.</text>
</comment>
<dbReference type="PRINTS" id="PR00690">
    <property type="entry name" value="ADHESNFAMILY"/>
</dbReference>
<feature type="compositionally biased region" description="Basic and acidic residues" evidence="4">
    <location>
        <begin position="130"/>
        <end position="160"/>
    </location>
</feature>
<organism evidence="6 7">
    <name type="scientific">Alteribacillus persepolensis</name>
    <dbReference type="NCBI Taxonomy" id="568899"/>
    <lineage>
        <taxon>Bacteria</taxon>
        <taxon>Bacillati</taxon>
        <taxon>Bacillota</taxon>
        <taxon>Bacilli</taxon>
        <taxon>Bacillales</taxon>
        <taxon>Bacillaceae</taxon>
        <taxon>Alteribacillus</taxon>
    </lineage>
</organism>
<keyword evidence="7" id="KW-1185">Reference proteome</keyword>
<dbReference type="PANTHER" id="PTHR42953:SF8">
    <property type="entry name" value="ZINT DOMAIN-CONTAINING PROTEIN"/>
    <property type="match status" value="1"/>
</dbReference>
<dbReference type="Gene3D" id="3.40.50.1980">
    <property type="entry name" value="Nitrogenase molybdenum iron protein domain"/>
    <property type="match status" value="2"/>
</dbReference>
<protein>
    <submittedName>
        <fullName evidence="6">Zinc transport system substrate-binding protein</fullName>
    </submittedName>
</protein>
<evidence type="ECO:0000313" key="6">
    <source>
        <dbReference type="EMBL" id="SDI39245.1"/>
    </source>
</evidence>
<dbReference type="Pfam" id="PF01297">
    <property type="entry name" value="ZnuA"/>
    <property type="match status" value="1"/>
</dbReference>
<name>A0A1G8K725_9BACI</name>
<feature type="region of interest" description="Disordered" evidence="4">
    <location>
        <begin position="128"/>
        <end position="160"/>
    </location>
</feature>
<feature type="chain" id="PRO_5039275375" evidence="5">
    <location>
        <begin position="22"/>
        <end position="331"/>
    </location>
</feature>
<dbReference type="PROSITE" id="PS51257">
    <property type="entry name" value="PROKAR_LIPOPROTEIN"/>
    <property type="match status" value="1"/>
</dbReference>
<dbReference type="InterPro" id="IPR006127">
    <property type="entry name" value="ZnuA-like"/>
</dbReference>
<dbReference type="OrthoDB" id="9810636at2"/>
<dbReference type="PANTHER" id="PTHR42953">
    <property type="entry name" value="HIGH-AFFINITY ZINC UPTAKE SYSTEM PROTEIN ZNUA-RELATED"/>
    <property type="match status" value="1"/>
</dbReference>
<accession>A0A1G8K725</accession>
<reference evidence="6 7" key="1">
    <citation type="submission" date="2016-10" db="EMBL/GenBank/DDBJ databases">
        <authorList>
            <person name="de Groot N.N."/>
        </authorList>
    </citation>
    <scope>NUCLEOTIDE SEQUENCE [LARGE SCALE GENOMIC DNA]</scope>
    <source>
        <strain evidence="6 7">DSM 21632</strain>
    </source>
</reference>
<dbReference type="PRINTS" id="PR00691">
    <property type="entry name" value="ADHESINB"/>
</dbReference>
<dbReference type="GO" id="GO:0030001">
    <property type="term" value="P:metal ion transport"/>
    <property type="evidence" value="ECO:0007669"/>
    <property type="project" value="InterPro"/>
</dbReference>
<dbReference type="InterPro" id="IPR050492">
    <property type="entry name" value="Bact_metal-bind_prot9"/>
</dbReference>
<dbReference type="Proteomes" id="UP000199163">
    <property type="component" value="Unassembled WGS sequence"/>
</dbReference>
<keyword evidence="1 3" id="KW-0813">Transport</keyword>
<sequence>MSIGRLSFVLFMMMLTLTACGGNQDQTQTSQEKNGEEETPLHIYTTLYPWQEFTERIGQDEVEVENLVPAGSDVHSFEPTAKTMIRVAEGDVFIYNGAGVDGFSQAVKDTAEQEGVTTLEVTENMTLQTQREHSHAEDVEGHHHGDEAEADTDSHAHSDVDPHVWLDPLLAIEAAENIKTALIELRPDKKQYFEENFQQLKSDLEALHENFKQMAASANRDTFLVSHAGYGYWESRYQLHQIGMTGLSPSNEPSQKQLQQIIQLAQDYEVQHVMLEQNISSKIAEVVQDEIGAEALYLHNLESLTEEDIENNENYFRLMEQNINHLAEALQ</sequence>
<evidence type="ECO:0000256" key="3">
    <source>
        <dbReference type="RuleBase" id="RU003512"/>
    </source>
</evidence>
<evidence type="ECO:0000313" key="7">
    <source>
        <dbReference type="Proteomes" id="UP000199163"/>
    </source>
</evidence>
<keyword evidence="2 5" id="KW-0732">Signal</keyword>
<dbReference type="GO" id="GO:0007155">
    <property type="term" value="P:cell adhesion"/>
    <property type="evidence" value="ECO:0007669"/>
    <property type="project" value="InterPro"/>
</dbReference>
<evidence type="ECO:0000256" key="2">
    <source>
        <dbReference type="ARBA" id="ARBA00022729"/>
    </source>
</evidence>
<feature type="signal peptide" evidence="5">
    <location>
        <begin position="1"/>
        <end position="21"/>
    </location>
</feature>
<proteinExistence type="inferred from homology"/>
<dbReference type="InterPro" id="IPR006129">
    <property type="entry name" value="AdhesinB"/>
</dbReference>
<dbReference type="STRING" id="568899.SAMN05192534_14217"/>
<dbReference type="EMBL" id="FNDK01000042">
    <property type="protein sequence ID" value="SDI39245.1"/>
    <property type="molecule type" value="Genomic_DNA"/>
</dbReference>
<evidence type="ECO:0000256" key="1">
    <source>
        <dbReference type="ARBA" id="ARBA00022448"/>
    </source>
</evidence>